<gene>
    <name evidence="1" type="ORF">THTE_1380</name>
</gene>
<name>A0A286RDG8_9BACT</name>
<proteinExistence type="predicted"/>
<evidence type="ECO:0000313" key="1">
    <source>
        <dbReference type="EMBL" id="ASV73982.1"/>
    </source>
</evidence>
<dbReference type="EMBL" id="CP018477">
    <property type="protein sequence ID" value="ASV73982.1"/>
    <property type="molecule type" value="Genomic_DNA"/>
</dbReference>
<reference evidence="1 2" key="1">
    <citation type="journal article" name="Front. Microbiol.">
        <title>Sugar Metabolism of the First Thermophilic Planctomycete Thermogutta terrifontis: Comparative Genomic and Transcriptomic Approaches.</title>
        <authorList>
            <person name="Elcheninov A.G."/>
            <person name="Menzel P."/>
            <person name="Gudbergsdottir S.R."/>
            <person name="Slesarev A.I."/>
            <person name="Kadnikov V.V."/>
            <person name="Krogh A."/>
            <person name="Bonch-Osmolovskaya E.A."/>
            <person name="Peng X."/>
            <person name="Kublanov I.V."/>
        </authorList>
    </citation>
    <scope>NUCLEOTIDE SEQUENCE [LARGE SCALE GENOMIC DNA]</scope>
    <source>
        <strain evidence="1 2">R1</strain>
    </source>
</reference>
<dbReference type="KEGG" id="ttf:THTE_1380"/>
<dbReference type="Proteomes" id="UP000215086">
    <property type="component" value="Chromosome"/>
</dbReference>
<sequence length="45" mass="5150">MGHLWRKPGTLQIRDEKMPEVAKVAIKLVVVRVKNNLRRSPLSNA</sequence>
<evidence type="ECO:0000313" key="2">
    <source>
        <dbReference type="Proteomes" id="UP000215086"/>
    </source>
</evidence>
<organism evidence="1 2">
    <name type="scientific">Thermogutta terrifontis</name>
    <dbReference type="NCBI Taxonomy" id="1331910"/>
    <lineage>
        <taxon>Bacteria</taxon>
        <taxon>Pseudomonadati</taxon>
        <taxon>Planctomycetota</taxon>
        <taxon>Planctomycetia</taxon>
        <taxon>Pirellulales</taxon>
        <taxon>Thermoguttaceae</taxon>
        <taxon>Thermogutta</taxon>
    </lineage>
</organism>
<keyword evidence="2" id="KW-1185">Reference proteome</keyword>
<accession>A0A286RDG8</accession>
<dbReference type="AlphaFoldDB" id="A0A286RDG8"/>
<protein>
    <submittedName>
        <fullName evidence="1">Uncharacterized protein</fullName>
    </submittedName>
</protein>